<organism evidence="2 3">
    <name type="scientific">Microbacterium invictum</name>
    <dbReference type="NCBI Taxonomy" id="515415"/>
    <lineage>
        <taxon>Bacteria</taxon>
        <taxon>Bacillati</taxon>
        <taxon>Actinomycetota</taxon>
        <taxon>Actinomycetes</taxon>
        <taxon>Micrococcales</taxon>
        <taxon>Microbacteriaceae</taxon>
        <taxon>Microbacterium</taxon>
    </lineage>
</organism>
<feature type="region of interest" description="Disordered" evidence="1">
    <location>
        <begin position="61"/>
        <end position="90"/>
    </location>
</feature>
<sequence length="284" mass="30175">MGEARATLFGRRGRPGEQSIRVTRDGLRVSEQRAHGIRLLSQIEDAVALDLLQAETVAGQQPGMDVFGDGSEPGGRRESRPGRVGSMDGVGLHAAPAEVLSLGQQHLHERLLDAPAAVFGQHAQVELELGGPGFGRCGQLQCAHRSAAPPRHEPPNQAVGLVLPRGQQLGCRPPQMVHAQVALQGGVDHVHHRPQVGGLGRIECGRDRDGRDDQLVEIEVEVEAHASTFFHPALYDAGANPIASLMSSMGRFSSALKVITRGESGAISACQVFSPAHLTSMPSR</sequence>
<gene>
    <name evidence="2" type="ORF">BKA10_000723</name>
</gene>
<reference evidence="2 3" key="1">
    <citation type="submission" date="2020-08" db="EMBL/GenBank/DDBJ databases">
        <title>Sequencing the genomes of 1000 actinobacteria strains.</title>
        <authorList>
            <person name="Klenk H.-P."/>
        </authorList>
    </citation>
    <scope>NUCLEOTIDE SEQUENCE [LARGE SCALE GENOMIC DNA]</scope>
    <source>
        <strain evidence="2 3">DSM 19600</strain>
    </source>
</reference>
<evidence type="ECO:0000256" key="1">
    <source>
        <dbReference type="SAM" id="MobiDB-lite"/>
    </source>
</evidence>
<dbReference type="Proteomes" id="UP000549113">
    <property type="component" value="Unassembled WGS sequence"/>
</dbReference>
<evidence type="ECO:0000313" key="3">
    <source>
        <dbReference type="Proteomes" id="UP000549113"/>
    </source>
</evidence>
<accession>A0AA40VKY8</accession>
<keyword evidence="3" id="KW-1185">Reference proteome</keyword>
<evidence type="ECO:0000313" key="2">
    <source>
        <dbReference type="EMBL" id="MBB4138929.1"/>
    </source>
</evidence>
<dbReference type="AlphaFoldDB" id="A0AA40VKY8"/>
<dbReference type="EMBL" id="JACIFH010000001">
    <property type="protein sequence ID" value="MBB4138929.1"/>
    <property type="molecule type" value="Genomic_DNA"/>
</dbReference>
<protein>
    <submittedName>
        <fullName evidence="2">Uncharacterized protein</fullName>
    </submittedName>
</protein>
<name>A0AA40VKY8_9MICO</name>
<comment type="caution">
    <text evidence="2">The sequence shown here is derived from an EMBL/GenBank/DDBJ whole genome shotgun (WGS) entry which is preliminary data.</text>
</comment>
<proteinExistence type="predicted"/>